<feature type="compositionally biased region" description="Polar residues" evidence="1">
    <location>
        <begin position="748"/>
        <end position="768"/>
    </location>
</feature>
<feature type="domain" description="Amidase" evidence="4">
    <location>
        <begin position="315"/>
        <end position="721"/>
    </location>
</feature>
<keyword evidence="2" id="KW-0472">Membrane</keyword>
<feature type="transmembrane region" description="Helical" evidence="2">
    <location>
        <begin position="397"/>
        <end position="417"/>
    </location>
</feature>
<feature type="compositionally biased region" description="Basic and acidic residues" evidence="1">
    <location>
        <begin position="769"/>
        <end position="779"/>
    </location>
</feature>
<dbReference type="InterPro" id="IPR000120">
    <property type="entry name" value="Amidase"/>
</dbReference>
<feature type="region of interest" description="Disordered" evidence="1">
    <location>
        <begin position="427"/>
        <end position="448"/>
    </location>
</feature>
<keyword evidence="2" id="KW-0812">Transmembrane</keyword>
<reference evidence="5" key="1">
    <citation type="submission" date="2022-10" db="EMBL/GenBank/DDBJ databases">
        <title>Culturing micro-colonial fungi from biological soil crusts in the Mojave desert and describing Neophaeococcomyces mojavensis, and introducing the new genera and species Taxawa tesnikishii.</title>
        <authorList>
            <person name="Kurbessoian T."/>
            <person name="Stajich J.E."/>
        </authorList>
    </citation>
    <scope>NUCLEOTIDE SEQUENCE</scope>
    <source>
        <strain evidence="5">TK_41</strain>
    </source>
</reference>
<dbReference type="PANTHER" id="PTHR11895:SF7">
    <property type="entry name" value="GLUTAMYL-TRNA(GLN) AMIDOTRANSFERASE SUBUNIT A, MITOCHONDRIAL"/>
    <property type="match status" value="1"/>
</dbReference>
<evidence type="ECO:0000256" key="3">
    <source>
        <dbReference type="SAM" id="SignalP"/>
    </source>
</evidence>
<dbReference type="InterPro" id="IPR023631">
    <property type="entry name" value="Amidase_dom"/>
</dbReference>
<evidence type="ECO:0000256" key="1">
    <source>
        <dbReference type="SAM" id="MobiDB-lite"/>
    </source>
</evidence>
<gene>
    <name evidence="5" type="ORF">H2200_000854</name>
</gene>
<protein>
    <recommendedName>
        <fullName evidence="4">Amidase domain-containing protein</fullName>
    </recommendedName>
</protein>
<name>A0AA38XP98_9EURO</name>
<dbReference type="PANTHER" id="PTHR11895">
    <property type="entry name" value="TRANSAMIDASE"/>
    <property type="match status" value="1"/>
</dbReference>
<keyword evidence="2" id="KW-1133">Transmembrane helix</keyword>
<feature type="compositionally biased region" description="Polar residues" evidence="1">
    <location>
        <begin position="427"/>
        <end position="437"/>
    </location>
</feature>
<proteinExistence type="predicted"/>
<dbReference type="Proteomes" id="UP001172673">
    <property type="component" value="Unassembled WGS sequence"/>
</dbReference>
<evidence type="ECO:0000313" key="6">
    <source>
        <dbReference type="Proteomes" id="UP001172673"/>
    </source>
</evidence>
<keyword evidence="3" id="KW-0732">Signal</keyword>
<feature type="chain" id="PRO_5041280447" description="Amidase domain-containing protein" evidence="3">
    <location>
        <begin position="26"/>
        <end position="779"/>
    </location>
</feature>
<feature type="signal peptide" evidence="3">
    <location>
        <begin position="1"/>
        <end position="25"/>
    </location>
</feature>
<dbReference type="SUPFAM" id="SSF75304">
    <property type="entry name" value="Amidase signature (AS) enzymes"/>
    <property type="match status" value="1"/>
</dbReference>
<comment type="caution">
    <text evidence="5">The sequence shown here is derived from an EMBL/GenBank/DDBJ whole genome shotgun (WGS) entry which is preliminary data.</text>
</comment>
<keyword evidence="6" id="KW-1185">Reference proteome</keyword>
<feature type="compositionally biased region" description="Polar residues" evidence="1">
    <location>
        <begin position="280"/>
        <end position="296"/>
    </location>
</feature>
<feature type="region of interest" description="Disordered" evidence="1">
    <location>
        <begin position="194"/>
        <end position="315"/>
    </location>
</feature>
<dbReference type="Gene3D" id="3.90.1300.10">
    <property type="entry name" value="Amidase signature (AS) domain"/>
    <property type="match status" value="1"/>
</dbReference>
<evidence type="ECO:0000256" key="2">
    <source>
        <dbReference type="SAM" id="Phobius"/>
    </source>
</evidence>
<dbReference type="InterPro" id="IPR036928">
    <property type="entry name" value="AS_sf"/>
</dbReference>
<sequence>MSILQHRLLRELACCLALLSRISFALQVTYPTQNAVYSAAGPWDIQWLEQQGDPSEVTIYMNTYTNNKISNYLKCLNWTTDSGSVYITTSQGAPRGDYWTWMFYDASAPIQLSTNHIAESAHFIVNGSTLSSSDHASSSGKKGLPAGAAAGIAVVVMLLVLALCGTAAFFLWYRPHQRKRSLDAPAAGSVEELCKPELGDNPGTSNSASTAPPRPQMQAPGQSPGPESPTTREFEMESGVNRTPVVRRSELSAPTRLYEMDRENTHSSHQFWELPDTRPGASQSTAFPNELPSSARSPVPTDRSSEAQNQAKSPNEHIIEQAQALDSIPEAERGPLHGIAVGIEDIMDTKGLPSHGVQQCNDLSAVDMPTRFGSALYEDNKPNTDAAPVSILRDAGAIIFGLVALSYIGNVLILSVGKPTTTEFTVLNEGPDTTNPADRQRTPGGSAAGSAAAVADFQVPLSLGTQSGGSVIRPASYTGIFAMKPTHNAMSTEGIKVVSWDIDTCGFFARTVEDLELIANIFALERDKNKLEPVPLSAIRVAFVETPFFDQAGNGTRAAMSRAGEILKEASVKSVEKVELPFENDNAKTLNRIHKTVFGYEAKNAFLVDVRHDKQHELDPKIRKYVDEPKYSNVEMVEAMEAYEHMRTDFDKFAHQYDAFITPSAVDIAPEGLDDMGASIFNFLWTGLQTPVVHVPAFTGEHGMPVGLSIISGRYNDERLLQVVDVLSKPLMAKGGWKIEQPKATQKHNVQLPNSHVSASNVLSSQQQRLEDEKPMDSP</sequence>
<feature type="region of interest" description="Disordered" evidence="1">
    <location>
        <begin position="748"/>
        <end position="779"/>
    </location>
</feature>
<dbReference type="Pfam" id="PF01425">
    <property type="entry name" value="Amidase"/>
    <property type="match status" value="1"/>
</dbReference>
<accession>A0AA38XP98</accession>
<feature type="transmembrane region" description="Helical" evidence="2">
    <location>
        <begin position="148"/>
        <end position="173"/>
    </location>
</feature>
<evidence type="ECO:0000313" key="5">
    <source>
        <dbReference type="EMBL" id="KAJ9617133.1"/>
    </source>
</evidence>
<evidence type="ECO:0000259" key="4">
    <source>
        <dbReference type="Pfam" id="PF01425"/>
    </source>
</evidence>
<organism evidence="5 6">
    <name type="scientific">Cladophialophora chaetospira</name>
    <dbReference type="NCBI Taxonomy" id="386627"/>
    <lineage>
        <taxon>Eukaryota</taxon>
        <taxon>Fungi</taxon>
        <taxon>Dikarya</taxon>
        <taxon>Ascomycota</taxon>
        <taxon>Pezizomycotina</taxon>
        <taxon>Eurotiomycetes</taxon>
        <taxon>Chaetothyriomycetidae</taxon>
        <taxon>Chaetothyriales</taxon>
        <taxon>Herpotrichiellaceae</taxon>
        <taxon>Cladophialophora</taxon>
    </lineage>
</organism>
<dbReference type="GO" id="GO:0003824">
    <property type="term" value="F:catalytic activity"/>
    <property type="evidence" value="ECO:0007669"/>
    <property type="project" value="InterPro"/>
</dbReference>
<dbReference type="EMBL" id="JAPDRK010000001">
    <property type="protein sequence ID" value="KAJ9617133.1"/>
    <property type="molecule type" value="Genomic_DNA"/>
</dbReference>
<dbReference type="AlphaFoldDB" id="A0AA38XP98"/>